<evidence type="ECO:0000313" key="2">
    <source>
        <dbReference type="Proteomes" id="UP000439123"/>
    </source>
</evidence>
<organism evidence="1 2">
    <name type="scientific">Aeromonas veronii</name>
    <dbReference type="NCBI Taxonomy" id="654"/>
    <lineage>
        <taxon>Bacteria</taxon>
        <taxon>Pseudomonadati</taxon>
        <taxon>Pseudomonadota</taxon>
        <taxon>Gammaproteobacteria</taxon>
        <taxon>Aeromonadales</taxon>
        <taxon>Aeromonadaceae</taxon>
        <taxon>Aeromonas</taxon>
    </lineage>
</organism>
<evidence type="ECO:0000313" key="1">
    <source>
        <dbReference type="EMBL" id="VXA85892.1"/>
    </source>
</evidence>
<reference evidence="1 2" key="1">
    <citation type="submission" date="2019-10" db="EMBL/GenBank/DDBJ databases">
        <authorList>
            <person name="Karimi E."/>
        </authorList>
    </citation>
    <scope>NUCLEOTIDE SEQUENCE [LARGE SCALE GENOMIC DNA]</scope>
    <source>
        <strain evidence="1">Aeromonas sp. 8C</strain>
    </source>
</reference>
<proteinExistence type="predicted"/>
<dbReference type="AlphaFoldDB" id="A0A653L3F8"/>
<name>A0A653L3F8_AERVE</name>
<accession>A0A653L3F8</accession>
<protein>
    <submittedName>
        <fullName evidence="1">Uncharacterized protein</fullName>
    </submittedName>
</protein>
<dbReference type="Proteomes" id="UP000439123">
    <property type="component" value="Unassembled WGS sequence"/>
</dbReference>
<dbReference type="EMBL" id="CABWLC010000012">
    <property type="protein sequence ID" value="VXA85892.1"/>
    <property type="molecule type" value="Genomic_DNA"/>
</dbReference>
<sequence length="112" mass="12566">MASSHRARRALVPPTSPTSAWVCCITTPSLQDGDDSGVPRLLLDYDGLFYPSSGLLTRRIDTNVRLLTVLLLCNICKRFHGKVTFCNEKYEIIRDESYFVWQALVAITACLV</sequence>
<gene>
    <name evidence="1" type="ORF">AERO8C_20733</name>
</gene>